<dbReference type="AlphaFoldDB" id="A0A511WT71"/>
<evidence type="ECO:0000259" key="1">
    <source>
        <dbReference type="PROSITE" id="PS51186"/>
    </source>
</evidence>
<feature type="domain" description="N-acetyltransferase" evidence="1">
    <location>
        <begin position="8"/>
        <end position="151"/>
    </location>
</feature>
<organism evidence="2 3">
    <name type="scientific">Halobacillus faecis</name>
    <dbReference type="NCBI Taxonomy" id="360184"/>
    <lineage>
        <taxon>Bacteria</taxon>
        <taxon>Bacillati</taxon>
        <taxon>Bacillota</taxon>
        <taxon>Bacilli</taxon>
        <taxon>Bacillales</taxon>
        <taxon>Bacillaceae</taxon>
        <taxon>Halobacillus</taxon>
    </lineage>
</organism>
<dbReference type="SUPFAM" id="SSF55729">
    <property type="entry name" value="Acyl-CoA N-acyltransferases (Nat)"/>
    <property type="match status" value="1"/>
</dbReference>
<accession>A0A511WT71</accession>
<evidence type="ECO:0000313" key="2">
    <source>
        <dbReference type="EMBL" id="GEN53468.1"/>
    </source>
</evidence>
<gene>
    <name evidence="2" type="ORF">HFA01_17300</name>
</gene>
<reference evidence="2 3" key="1">
    <citation type="submission" date="2019-07" db="EMBL/GenBank/DDBJ databases">
        <title>Whole genome shotgun sequence of Halobacillus faecis NBRC 103569.</title>
        <authorList>
            <person name="Hosoyama A."/>
            <person name="Uohara A."/>
            <person name="Ohji S."/>
            <person name="Ichikawa N."/>
        </authorList>
    </citation>
    <scope>NUCLEOTIDE SEQUENCE [LARGE SCALE GENOMIC DNA]</scope>
    <source>
        <strain evidence="2 3">NBRC 103569</strain>
    </source>
</reference>
<sequence>MKIQWTPITQQDAEIIAGWKYPEPYNFYNMTADEEDLELFLDPEKRSPHTYSAYLNGDLIGFMTLDLSNHPTIDIGLGMHPDEAGKGKGEGFVNSCLSFAAKRCQSAAFTLSVATFNKRAIAVYERVGFKKKQTFMQATNGGHYEFLSMEK</sequence>
<dbReference type="Gene3D" id="3.40.630.30">
    <property type="match status" value="1"/>
</dbReference>
<dbReference type="OrthoDB" id="423921at2"/>
<dbReference type="EMBL" id="BJYD01000015">
    <property type="protein sequence ID" value="GEN53468.1"/>
    <property type="molecule type" value="Genomic_DNA"/>
</dbReference>
<dbReference type="GO" id="GO:0016747">
    <property type="term" value="F:acyltransferase activity, transferring groups other than amino-acyl groups"/>
    <property type="evidence" value="ECO:0007669"/>
    <property type="project" value="InterPro"/>
</dbReference>
<dbReference type="InterPro" id="IPR000182">
    <property type="entry name" value="GNAT_dom"/>
</dbReference>
<comment type="caution">
    <text evidence="2">The sequence shown here is derived from an EMBL/GenBank/DDBJ whole genome shotgun (WGS) entry which is preliminary data.</text>
</comment>
<dbReference type="Proteomes" id="UP000321886">
    <property type="component" value="Unassembled WGS sequence"/>
</dbReference>
<evidence type="ECO:0000313" key="3">
    <source>
        <dbReference type="Proteomes" id="UP000321886"/>
    </source>
</evidence>
<keyword evidence="3" id="KW-1185">Reference proteome</keyword>
<name>A0A511WT71_9BACI</name>
<keyword evidence="2" id="KW-0808">Transferase</keyword>
<protein>
    <submittedName>
        <fullName evidence="2">N-acetyltransferase</fullName>
    </submittedName>
</protein>
<dbReference type="PROSITE" id="PS51186">
    <property type="entry name" value="GNAT"/>
    <property type="match status" value="1"/>
</dbReference>
<dbReference type="Pfam" id="PF00583">
    <property type="entry name" value="Acetyltransf_1"/>
    <property type="match status" value="1"/>
</dbReference>
<dbReference type="RefSeq" id="WP_146815198.1">
    <property type="nucleotide sequence ID" value="NZ_BJYD01000015.1"/>
</dbReference>
<proteinExistence type="predicted"/>
<dbReference type="InterPro" id="IPR016181">
    <property type="entry name" value="Acyl_CoA_acyltransferase"/>
</dbReference>